<evidence type="ECO:0008006" key="3">
    <source>
        <dbReference type="Google" id="ProtNLM"/>
    </source>
</evidence>
<dbReference type="AlphaFoldDB" id="A0A2S6CTU9"/>
<dbReference type="PANTHER" id="PTHR43591">
    <property type="entry name" value="METHYLTRANSFERASE"/>
    <property type="match status" value="1"/>
</dbReference>
<dbReference type="InterPro" id="IPR029063">
    <property type="entry name" value="SAM-dependent_MTases_sf"/>
</dbReference>
<dbReference type="OrthoDB" id="9790457at2"/>
<dbReference type="Pfam" id="PF13489">
    <property type="entry name" value="Methyltransf_23"/>
    <property type="match status" value="1"/>
</dbReference>
<gene>
    <name evidence="1" type="ORF">CUN59_12380</name>
</gene>
<dbReference type="CDD" id="cd02440">
    <property type="entry name" value="AdoMet_MTases"/>
    <property type="match status" value="1"/>
</dbReference>
<keyword evidence="2" id="KW-1185">Reference proteome</keyword>
<sequence length="258" mass="30278">MESSHQIETKQIINELMEIQAEYPNCDLSQFQSLISANQYNQLYLILSKYIVKGSKVLDWGCGNGHFSYFLLTAGYQTDGFSFNDFSLRQYLKLNYNFKLGNRQEPKILPYANNQFDAVVSVGVLEHVRETGGNEIDSLKEIYRILKPGGYFICYHFPNQFSWIETISAYIPNKHHHEYRYNKRMINNLCQQSGLEILELKRYGFLPRNISSKLPKRLKKSALISNIWNISDEILQYLFSWFCQNYLFVTQKPDISIN</sequence>
<dbReference type="RefSeq" id="WP_104388134.1">
    <property type="nucleotide sequence ID" value="NZ_PGEM01000083.1"/>
</dbReference>
<evidence type="ECO:0000313" key="2">
    <source>
        <dbReference type="Proteomes" id="UP000239589"/>
    </source>
</evidence>
<evidence type="ECO:0000313" key="1">
    <source>
        <dbReference type="EMBL" id="PPJ63020.1"/>
    </source>
</evidence>
<organism evidence="1 2">
    <name type="scientific">Cuspidothrix issatschenkoi CHARLIE-1</name>
    <dbReference type="NCBI Taxonomy" id="2052836"/>
    <lineage>
        <taxon>Bacteria</taxon>
        <taxon>Bacillati</taxon>
        <taxon>Cyanobacteriota</taxon>
        <taxon>Cyanophyceae</taxon>
        <taxon>Nostocales</taxon>
        <taxon>Aphanizomenonaceae</taxon>
        <taxon>Cuspidothrix</taxon>
    </lineage>
</organism>
<protein>
    <recommendedName>
        <fullName evidence="3">Methyltransferase type 11 domain-containing protein</fullName>
    </recommendedName>
</protein>
<proteinExistence type="predicted"/>
<dbReference type="EMBL" id="PGEM01000083">
    <property type="protein sequence ID" value="PPJ63020.1"/>
    <property type="molecule type" value="Genomic_DNA"/>
</dbReference>
<reference evidence="1 2" key="1">
    <citation type="submission" date="2018-02" db="EMBL/GenBank/DDBJ databases">
        <title>Discovery of a pederin family compound in a non-symbiotic bloom-forming cyanobacterium.</title>
        <authorList>
            <person name="Kust A."/>
            <person name="Mares J."/>
            <person name="Jokela J."/>
            <person name="Urajova P."/>
            <person name="Hajek J."/>
            <person name="Saurav K."/>
            <person name="Voracova K."/>
            <person name="Fewer D.P."/>
            <person name="Haapaniemi E."/>
            <person name="Permi P."/>
            <person name="Rehakova K."/>
            <person name="Sivonen K."/>
            <person name="Hrouzek P."/>
        </authorList>
    </citation>
    <scope>NUCLEOTIDE SEQUENCE [LARGE SCALE GENOMIC DNA]</scope>
    <source>
        <strain evidence="1 2">CHARLIE-1</strain>
    </source>
</reference>
<dbReference type="Gene3D" id="3.40.50.150">
    <property type="entry name" value="Vaccinia Virus protein VP39"/>
    <property type="match status" value="1"/>
</dbReference>
<accession>A0A2S6CTU9</accession>
<comment type="caution">
    <text evidence="1">The sequence shown here is derived from an EMBL/GenBank/DDBJ whole genome shotgun (WGS) entry which is preliminary data.</text>
</comment>
<dbReference type="SUPFAM" id="SSF53335">
    <property type="entry name" value="S-adenosyl-L-methionine-dependent methyltransferases"/>
    <property type="match status" value="1"/>
</dbReference>
<name>A0A2S6CTU9_9CYAN</name>
<dbReference type="Proteomes" id="UP000239589">
    <property type="component" value="Unassembled WGS sequence"/>
</dbReference>